<name>A0AAW1KP11_POPJA</name>
<evidence type="ECO:0000313" key="2">
    <source>
        <dbReference type="Proteomes" id="UP001458880"/>
    </source>
</evidence>
<dbReference type="InterPro" id="IPR031959">
    <property type="entry name" value="DUF4779"/>
</dbReference>
<dbReference type="AlphaFoldDB" id="A0AAW1KP11"/>
<dbReference type="Pfam" id="PF16009">
    <property type="entry name" value="DUF4779"/>
    <property type="match status" value="1"/>
</dbReference>
<evidence type="ECO:0000313" key="1">
    <source>
        <dbReference type="EMBL" id="KAK9720990.1"/>
    </source>
</evidence>
<sequence>MTARDLLVIGCIFAVLSLETGAILIKSGVLKDHSRDLNGGVFDYGSNQGISSHILDDGFHANNELKKIGNQDAGRYSQDLADNKHVLQQNDFARDNFYRQGAGDLSNIGRQFGQKVGHQNTGFTNSYHKDETGSKSNYYDISDDQGNKYLQNARQGLYGDTGSNRNHNSNYDGGKYYKDDSRFGIYDNQGLYDKNFGTRRNYNQENYNQDRALRGQSNSGDRIGESGRYILEDHAGPHYSGFGYNHPGHYHVSRRNYVPIYEDGYEDGIYSSHPYHGHHNSPASGYFQKQFFY</sequence>
<dbReference type="EMBL" id="JASPKY010000205">
    <property type="protein sequence ID" value="KAK9720990.1"/>
    <property type="molecule type" value="Genomic_DNA"/>
</dbReference>
<organism evidence="1 2">
    <name type="scientific">Popillia japonica</name>
    <name type="common">Japanese beetle</name>
    <dbReference type="NCBI Taxonomy" id="7064"/>
    <lineage>
        <taxon>Eukaryota</taxon>
        <taxon>Metazoa</taxon>
        <taxon>Ecdysozoa</taxon>
        <taxon>Arthropoda</taxon>
        <taxon>Hexapoda</taxon>
        <taxon>Insecta</taxon>
        <taxon>Pterygota</taxon>
        <taxon>Neoptera</taxon>
        <taxon>Endopterygota</taxon>
        <taxon>Coleoptera</taxon>
        <taxon>Polyphaga</taxon>
        <taxon>Scarabaeiformia</taxon>
        <taxon>Scarabaeidae</taxon>
        <taxon>Rutelinae</taxon>
        <taxon>Popillia</taxon>
    </lineage>
</organism>
<accession>A0AAW1KP11</accession>
<protein>
    <submittedName>
        <fullName evidence="1">Uncharacterized protein</fullName>
    </submittedName>
</protein>
<comment type="caution">
    <text evidence="1">The sequence shown here is derived from an EMBL/GenBank/DDBJ whole genome shotgun (WGS) entry which is preliminary data.</text>
</comment>
<keyword evidence="2" id="KW-1185">Reference proteome</keyword>
<reference evidence="1 2" key="1">
    <citation type="journal article" date="2024" name="BMC Genomics">
        <title>De novo assembly and annotation of Popillia japonica's genome with initial clues to its potential as an invasive pest.</title>
        <authorList>
            <person name="Cucini C."/>
            <person name="Boschi S."/>
            <person name="Funari R."/>
            <person name="Cardaioli E."/>
            <person name="Iannotti N."/>
            <person name="Marturano G."/>
            <person name="Paoli F."/>
            <person name="Bruttini M."/>
            <person name="Carapelli A."/>
            <person name="Frati F."/>
            <person name="Nardi F."/>
        </authorList>
    </citation>
    <scope>NUCLEOTIDE SEQUENCE [LARGE SCALE GENOMIC DNA]</scope>
    <source>
        <strain evidence="1">DMR45628</strain>
    </source>
</reference>
<gene>
    <name evidence="1" type="ORF">QE152_g21771</name>
</gene>
<dbReference type="Proteomes" id="UP001458880">
    <property type="component" value="Unassembled WGS sequence"/>
</dbReference>
<proteinExistence type="predicted"/>